<name>A0A0L0FS58_9EUKA</name>
<keyword evidence="3" id="KW-1185">Reference proteome</keyword>
<feature type="region of interest" description="Disordered" evidence="1">
    <location>
        <begin position="69"/>
        <end position="99"/>
    </location>
</feature>
<dbReference type="EMBL" id="KQ242281">
    <property type="protein sequence ID" value="KNC79570.1"/>
    <property type="molecule type" value="Genomic_DNA"/>
</dbReference>
<dbReference type="GeneID" id="25908548"/>
<dbReference type="Proteomes" id="UP000054560">
    <property type="component" value="Unassembled WGS sequence"/>
</dbReference>
<evidence type="ECO:0000313" key="2">
    <source>
        <dbReference type="EMBL" id="KNC79570.1"/>
    </source>
</evidence>
<accession>A0A0L0FS58</accession>
<organism evidence="2 3">
    <name type="scientific">Sphaeroforma arctica JP610</name>
    <dbReference type="NCBI Taxonomy" id="667725"/>
    <lineage>
        <taxon>Eukaryota</taxon>
        <taxon>Ichthyosporea</taxon>
        <taxon>Ichthyophonida</taxon>
        <taxon>Sphaeroforma</taxon>
    </lineage>
</organism>
<gene>
    <name evidence="2" type="ORF">SARC_08044</name>
</gene>
<feature type="non-terminal residue" evidence="2">
    <location>
        <position position="1"/>
    </location>
</feature>
<dbReference type="RefSeq" id="XP_014153472.1">
    <property type="nucleotide sequence ID" value="XM_014297997.1"/>
</dbReference>
<evidence type="ECO:0000256" key="1">
    <source>
        <dbReference type="SAM" id="MobiDB-lite"/>
    </source>
</evidence>
<feature type="compositionally biased region" description="Basic and acidic residues" evidence="1">
    <location>
        <begin position="78"/>
        <end position="87"/>
    </location>
</feature>
<protein>
    <submittedName>
        <fullName evidence="2">Uncharacterized protein</fullName>
    </submittedName>
</protein>
<proteinExistence type="predicted"/>
<evidence type="ECO:0000313" key="3">
    <source>
        <dbReference type="Proteomes" id="UP000054560"/>
    </source>
</evidence>
<reference evidence="2 3" key="1">
    <citation type="submission" date="2011-02" db="EMBL/GenBank/DDBJ databases">
        <title>The Genome Sequence of Sphaeroforma arctica JP610.</title>
        <authorList>
            <consortium name="The Broad Institute Genome Sequencing Platform"/>
            <person name="Russ C."/>
            <person name="Cuomo C."/>
            <person name="Young S.K."/>
            <person name="Zeng Q."/>
            <person name="Gargeya S."/>
            <person name="Alvarado L."/>
            <person name="Berlin A."/>
            <person name="Chapman S.B."/>
            <person name="Chen Z."/>
            <person name="Freedman E."/>
            <person name="Gellesch M."/>
            <person name="Goldberg J."/>
            <person name="Griggs A."/>
            <person name="Gujja S."/>
            <person name="Heilman E."/>
            <person name="Heiman D."/>
            <person name="Howarth C."/>
            <person name="Mehta T."/>
            <person name="Neiman D."/>
            <person name="Pearson M."/>
            <person name="Roberts A."/>
            <person name="Saif S."/>
            <person name="Shea T."/>
            <person name="Shenoy N."/>
            <person name="Sisk P."/>
            <person name="Stolte C."/>
            <person name="Sykes S."/>
            <person name="White J."/>
            <person name="Yandava C."/>
            <person name="Burger G."/>
            <person name="Gray M.W."/>
            <person name="Holland P.W.H."/>
            <person name="King N."/>
            <person name="Lang F.B.F."/>
            <person name="Roger A.J."/>
            <person name="Ruiz-Trillo I."/>
            <person name="Haas B."/>
            <person name="Nusbaum C."/>
            <person name="Birren B."/>
        </authorList>
    </citation>
    <scope>NUCLEOTIDE SEQUENCE [LARGE SCALE GENOMIC DNA]</scope>
    <source>
        <strain evidence="2 3">JP610</strain>
    </source>
</reference>
<sequence>EQVLLEALEPYTLTFLGNALTVAPPNTFLLGVVEVLGVHEGQEAAVRIMARVFLSATTTPGIIPSACEEESPLDDGDAINRTRRSEPNEAISLEDDKSINRNGRSHGTCNSCEWATFRRFLRLYSNCYPAQQALPDVINDADHAMFVHPGEDIMAHLTRHLLQDLRKYSAAQSSQLIGHLLKVYFPEKTPFSTPGCHDNANGALPHSYPLPTVLRDHWWALFRHVTSYPQDPELLKLGAVLLSFIPVHDADVIGSTVSE</sequence>
<dbReference type="AlphaFoldDB" id="A0A0L0FS58"/>